<accession>A0A834TAT4</accession>
<sequence>MGPCVPTHTQPWLPEQKQKNAVYM</sequence>
<feature type="region of interest" description="Disordered" evidence="1">
    <location>
        <begin position="1"/>
        <end position="24"/>
    </location>
</feature>
<dbReference type="EMBL" id="JAAIUW010000008">
    <property type="protein sequence ID" value="KAF7818472.1"/>
    <property type="molecule type" value="Genomic_DNA"/>
</dbReference>
<reference evidence="2" key="1">
    <citation type="submission" date="2020-09" db="EMBL/GenBank/DDBJ databases">
        <title>Genome-Enabled Discovery of Anthraquinone Biosynthesis in Senna tora.</title>
        <authorList>
            <person name="Kang S.-H."/>
            <person name="Pandey R.P."/>
            <person name="Lee C.-M."/>
            <person name="Sim J.-S."/>
            <person name="Jeong J.-T."/>
            <person name="Choi B.-S."/>
            <person name="Jung M."/>
            <person name="Ginzburg D."/>
            <person name="Zhao K."/>
            <person name="Won S.Y."/>
            <person name="Oh T.-J."/>
            <person name="Yu Y."/>
            <person name="Kim N.-H."/>
            <person name="Lee O.R."/>
            <person name="Lee T.-H."/>
            <person name="Bashyal P."/>
            <person name="Kim T.-S."/>
            <person name="Lee W.-H."/>
            <person name="Kawkins C."/>
            <person name="Kim C.-K."/>
            <person name="Kim J.S."/>
            <person name="Ahn B.O."/>
            <person name="Rhee S.Y."/>
            <person name="Sohng J.K."/>
        </authorList>
    </citation>
    <scope>NUCLEOTIDE SEQUENCE</scope>
    <source>
        <tissue evidence="2">Leaf</tissue>
    </source>
</reference>
<name>A0A834TAT4_9FABA</name>
<dbReference type="Proteomes" id="UP000634136">
    <property type="component" value="Unassembled WGS sequence"/>
</dbReference>
<organism evidence="2 3">
    <name type="scientific">Senna tora</name>
    <dbReference type="NCBI Taxonomy" id="362788"/>
    <lineage>
        <taxon>Eukaryota</taxon>
        <taxon>Viridiplantae</taxon>
        <taxon>Streptophyta</taxon>
        <taxon>Embryophyta</taxon>
        <taxon>Tracheophyta</taxon>
        <taxon>Spermatophyta</taxon>
        <taxon>Magnoliopsida</taxon>
        <taxon>eudicotyledons</taxon>
        <taxon>Gunneridae</taxon>
        <taxon>Pentapetalae</taxon>
        <taxon>rosids</taxon>
        <taxon>fabids</taxon>
        <taxon>Fabales</taxon>
        <taxon>Fabaceae</taxon>
        <taxon>Caesalpinioideae</taxon>
        <taxon>Cassia clade</taxon>
        <taxon>Senna</taxon>
    </lineage>
</organism>
<comment type="caution">
    <text evidence="2">The sequence shown here is derived from an EMBL/GenBank/DDBJ whole genome shotgun (WGS) entry which is preliminary data.</text>
</comment>
<dbReference type="AlphaFoldDB" id="A0A834TAT4"/>
<evidence type="ECO:0000256" key="1">
    <source>
        <dbReference type="SAM" id="MobiDB-lite"/>
    </source>
</evidence>
<gene>
    <name evidence="2" type="ORF">G2W53_023927</name>
</gene>
<evidence type="ECO:0000313" key="2">
    <source>
        <dbReference type="EMBL" id="KAF7818472.1"/>
    </source>
</evidence>
<evidence type="ECO:0000313" key="3">
    <source>
        <dbReference type="Proteomes" id="UP000634136"/>
    </source>
</evidence>
<proteinExistence type="predicted"/>
<keyword evidence="3" id="KW-1185">Reference proteome</keyword>
<protein>
    <submittedName>
        <fullName evidence="2">Uncharacterized protein</fullName>
    </submittedName>
</protein>